<dbReference type="Proteomes" id="UP000053593">
    <property type="component" value="Unassembled WGS sequence"/>
</dbReference>
<evidence type="ECO:0000256" key="1">
    <source>
        <dbReference type="ARBA" id="ARBA00001974"/>
    </source>
</evidence>
<keyword evidence="5" id="KW-0285">Flavoprotein</keyword>
<dbReference type="HOGENOM" id="CLU_004498_10_3_1"/>
<evidence type="ECO:0000313" key="7">
    <source>
        <dbReference type="EMBL" id="KIK56935.1"/>
    </source>
</evidence>
<protein>
    <recommendedName>
        <fullName evidence="5">Amine oxidase</fullName>
        <ecNumber evidence="5">1.4.3.-</ecNumber>
    </recommendedName>
</protein>
<organism evidence="7 8">
    <name type="scientific">Collybiopsis luxurians FD-317 M1</name>
    <dbReference type="NCBI Taxonomy" id="944289"/>
    <lineage>
        <taxon>Eukaryota</taxon>
        <taxon>Fungi</taxon>
        <taxon>Dikarya</taxon>
        <taxon>Basidiomycota</taxon>
        <taxon>Agaricomycotina</taxon>
        <taxon>Agaricomycetes</taxon>
        <taxon>Agaricomycetidae</taxon>
        <taxon>Agaricales</taxon>
        <taxon>Marasmiineae</taxon>
        <taxon>Omphalotaceae</taxon>
        <taxon>Collybiopsis</taxon>
        <taxon>Collybiopsis luxurians</taxon>
    </lineage>
</organism>
<feature type="binding site" evidence="4">
    <location>
        <begin position="66"/>
        <end position="67"/>
    </location>
    <ligand>
        <name>FAD</name>
        <dbReference type="ChEBI" id="CHEBI:57692"/>
    </ligand>
</feature>
<feature type="domain" description="Amine oxidase" evidence="6">
    <location>
        <begin position="46"/>
        <end position="462"/>
    </location>
</feature>
<dbReference type="GO" id="GO:0003682">
    <property type="term" value="F:chromatin binding"/>
    <property type="evidence" value="ECO:0007669"/>
    <property type="project" value="TreeGrafter"/>
</dbReference>
<evidence type="ECO:0000313" key="8">
    <source>
        <dbReference type="Proteomes" id="UP000053593"/>
    </source>
</evidence>
<keyword evidence="5" id="KW-0274">FAD</keyword>
<dbReference type="Gene3D" id="3.50.50.60">
    <property type="entry name" value="FAD/NAD(P)-binding domain"/>
    <property type="match status" value="1"/>
</dbReference>
<dbReference type="InterPro" id="IPR036188">
    <property type="entry name" value="FAD/NAD-bd_sf"/>
</dbReference>
<evidence type="ECO:0000256" key="5">
    <source>
        <dbReference type="RuleBase" id="RU362067"/>
    </source>
</evidence>
<evidence type="ECO:0000256" key="3">
    <source>
        <dbReference type="ARBA" id="ARBA00023002"/>
    </source>
</evidence>
<dbReference type="GO" id="GO:0050660">
    <property type="term" value="F:flavin adenine dinucleotide binding"/>
    <property type="evidence" value="ECO:0007669"/>
    <property type="project" value="TreeGrafter"/>
</dbReference>
<feature type="binding site" evidence="4">
    <location>
        <position position="47"/>
    </location>
    <ligand>
        <name>FAD</name>
        <dbReference type="ChEBI" id="CHEBI:57692"/>
    </ligand>
</feature>
<dbReference type="EMBL" id="KN834794">
    <property type="protein sequence ID" value="KIK56935.1"/>
    <property type="molecule type" value="Genomic_DNA"/>
</dbReference>
<dbReference type="SUPFAM" id="SSF54373">
    <property type="entry name" value="FAD-linked reductases, C-terminal domain"/>
    <property type="match status" value="1"/>
</dbReference>
<dbReference type="InterPro" id="IPR001613">
    <property type="entry name" value="Flavin_amine_oxidase"/>
</dbReference>
<keyword evidence="8" id="KW-1185">Reference proteome</keyword>
<sequence>MSVRLCFRNSILKSCSISSNLTRLAERSWMSTISPKFDVVIIGSGLSGLAAAYHLSRAGKTVQVLEARDRIGGRAWTDDSFGFPVELGCMAIHGYNEGNPVLGYAKSLGLETQLLPASPPTVVDQDGPVDVDLVAKIRANLSAAITHMSSVASESPTGSSSAADILLAPTSPLYTGLSEPDKPKATALARALEIGWGIPMEDASAHWSGWASGVAFAGSDGIVVGGYGKLVSSLRSAAEQTGKASFTLNARVSKVTLGKDNAIEVHTSDGTSFSARAGISTIPLGTWKTLPVDFFSPPLPPRKLSAVSRTAVGVLEKLGLLYDSLWWEPASSSFSILLESGTALAVPISTSPPCLHVLVPHRLAGTPASEIHRILAKAIAPGKDVPNPTKVISSSWKDDELSYGATSSPIRVGEGRTPLDLAELARPVWGGLLGFAGEATEMDHRGSVPGAILSGEREARRVQALLDRKDRA</sequence>
<reference evidence="7 8" key="1">
    <citation type="submission" date="2014-04" db="EMBL/GenBank/DDBJ databases">
        <title>Evolutionary Origins and Diversification of the Mycorrhizal Mutualists.</title>
        <authorList>
            <consortium name="DOE Joint Genome Institute"/>
            <consortium name="Mycorrhizal Genomics Consortium"/>
            <person name="Kohler A."/>
            <person name="Kuo A."/>
            <person name="Nagy L.G."/>
            <person name="Floudas D."/>
            <person name="Copeland A."/>
            <person name="Barry K.W."/>
            <person name="Cichocki N."/>
            <person name="Veneault-Fourrey C."/>
            <person name="LaButti K."/>
            <person name="Lindquist E.A."/>
            <person name="Lipzen A."/>
            <person name="Lundell T."/>
            <person name="Morin E."/>
            <person name="Murat C."/>
            <person name="Riley R."/>
            <person name="Ohm R."/>
            <person name="Sun H."/>
            <person name="Tunlid A."/>
            <person name="Henrissat B."/>
            <person name="Grigoriev I.V."/>
            <person name="Hibbett D.S."/>
            <person name="Martin F."/>
        </authorList>
    </citation>
    <scope>NUCLEOTIDE SEQUENCE [LARGE SCALE GENOMIC DNA]</scope>
    <source>
        <strain evidence="7 8">FD-317 M1</strain>
    </source>
</reference>
<proteinExistence type="inferred from homology"/>
<dbReference type="InterPro" id="IPR050281">
    <property type="entry name" value="Flavin_monoamine_oxidase"/>
</dbReference>
<dbReference type="GO" id="GO:0016491">
    <property type="term" value="F:oxidoreductase activity"/>
    <property type="evidence" value="ECO:0007669"/>
    <property type="project" value="UniProtKB-KW"/>
</dbReference>
<comment type="cofactor">
    <cofactor evidence="1 5">
        <name>FAD</name>
        <dbReference type="ChEBI" id="CHEBI:57692"/>
    </cofactor>
</comment>
<evidence type="ECO:0000256" key="4">
    <source>
        <dbReference type="PIRSR" id="PIRSR601613-1"/>
    </source>
</evidence>
<dbReference type="AlphaFoldDB" id="A0A0D0B1G7"/>
<name>A0A0D0B1G7_9AGAR</name>
<dbReference type="InterPro" id="IPR002937">
    <property type="entry name" value="Amino_oxidase"/>
</dbReference>
<evidence type="ECO:0000259" key="6">
    <source>
        <dbReference type="Pfam" id="PF01593"/>
    </source>
</evidence>
<dbReference type="OrthoDB" id="5046242at2759"/>
<dbReference type="PRINTS" id="PR00757">
    <property type="entry name" value="AMINEOXDASEF"/>
</dbReference>
<accession>A0A0D0B1G7</accession>
<evidence type="ECO:0000256" key="2">
    <source>
        <dbReference type="ARBA" id="ARBA00005995"/>
    </source>
</evidence>
<comment type="similarity">
    <text evidence="2 5">Belongs to the flavin monoamine oxidase family.</text>
</comment>
<gene>
    <name evidence="7" type="ORF">GYMLUDRAFT_173745</name>
</gene>
<feature type="binding site" evidence="4">
    <location>
        <position position="252"/>
    </location>
    <ligand>
        <name>FAD</name>
        <dbReference type="ChEBI" id="CHEBI:57692"/>
    </ligand>
</feature>
<dbReference type="GO" id="GO:0006338">
    <property type="term" value="P:chromatin remodeling"/>
    <property type="evidence" value="ECO:0007669"/>
    <property type="project" value="TreeGrafter"/>
</dbReference>
<keyword evidence="3 5" id="KW-0560">Oxidoreductase</keyword>
<dbReference type="EC" id="1.4.3.-" evidence="5"/>
<dbReference type="Pfam" id="PF01593">
    <property type="entry name" value="Amino_oxidase"/>
    <property type="match status" value="1"/>
</dbReference>
<dbReference type="PANTHER" id="PTHR10742">
    <property type="entry name" value="FLAVIN MONOAMINE OXIDASE"/>
    <property type="match status" value="1"/>
</dbReference>
<dbReference type="PANTHER" id="PTHR10742:SF386">
    <property type="entry name" value="LYSINE-SPECIFIC HISTONE DEMETHYLASE 1A"/>
    <property type="match status" value="1"/>
</dbReference>
<dbReference type="SUPFAM" id="SSF51905">
    <property type="entry name" value="FAD/NAD(P)-binding domain"/>
    <property type="match status" value="1"/>
</dbReference>